<accession>A0ABU0E2U6</accession>
<sequence>MDKFTKDIDIANAEKKYFAKKKLEILQKRQMEEILESHEDIKQGRVMSEEEFWRRLDKKL</sequence>
<evidence type="ECO:0000313" key="2">
    <source>
        <dbReference type="Proteomes" id="UP001230220"/>
    </source>
</evidence>
<proteinExistence type="predicted"/>
<gene>
    <name evidence="1" type="ORF">J2S15_001816</name>
</gene>
<dbReference type="RefSeq" id="WP_307407488.1">
    <property type="nucleotide sequence ID" value="NZ_JAUSUR010000003.1"/>
</dbReference>
<dbReference type="EMBL" id="JAUSUR010000003">
    <property type="protein sequence ID" value="MDQ0361069.1"/>
    <property type="molecule type" value="Genomic_DNA"/>
</dbReference>
<protein>
    <submittedName>
        <fullName evidence="1">Uncharacterized protein</fullName>
    </submittedName>
</protein>
<evidence type="ECO:0000313" key="1">
    <source>
        <dbReference type="EMBL" id="MDQ0361069.1"/>
    </source>
</evidence>
<name>A0ABU0E2U6_9FIRM</name>
<reference evidence="1 2" key="1">
    <citation type="submission" date="2023-07" db="EMBL/GenBank/DDBJ databases">
        <title>Genomic Encyclopedia of Type Strains, Phase IV (KMG-IV): sequencing the most valuable type-strain genomes for metagenomic binning, comparative biology and taxonomic classification.</title>
        <authorList>
            <person name="Goeker M."/>
        </authorList>
    </citation>
    <scope>NUCLEOTIDE SEQUENCE [LARGE SCALE GENOMIC DNA]</scope>
    <source>
        <strain evidence="1 2">DSM 16784</strain>
    </source>
</reference>
<dbReference type="Proteomes" id="UP001230220">
    <property type="component" value="Unassembled WGS sequence"/>
</dbReference>
<keyword evidence="2" id="KW-1185">Reference proteome</keyword>
<comment type="caution">
    <text evidence="1">The sequence shown here is derived from an EMBL/GenBank/DDBJ whole genome shotgun (WGS) entry which is preliminary data.</text>
</comment>
<organism evidence="1 2">
    <name type="scientific">Breznakia pachnodae</name>
    <dbReference type="NCBI Taxonomy" id="265178"/>
    <lineage>
        <taxon>Bacteria</taxon>
        <taxon>Bacillati</taxon>
        <taxon>Bacillota</taxon>
        <taxon>Erysipelotrichia</taxon>
        <taxon>Erysipelotrichales</taxon>
        <taxon>Erysipelotrichaceae</taxon>
        <taxon>Breznakia</taxon>
    </lineage>
</organism>